<dbReference type="NCBIfam" id="TIGR02595">
    <property type="entry name" value="PEP_CTERM"/>
    <property type="match status" value="1"/>
</dbReference>
<dbReference type="InterPro" id="IPR013424">
    <property type="entry name" value="Ice-binding_C"/>
</dbReference>
<name>A0ABS4ACD9_9PROT</name>
<feature type="domain" description="Ice-binding protein C-terminal" evidence="2">
    <location>
        <begin position="209"/>
        <end position="232"/>
    </location>
</feature>
<dbReference type="RefSeq" id="WP_209378907.1">
    <property type="nucleotide sequence ID" value="NZ_JAGIZB010000006.1"/>
</dbReference>
<feature type="chain" id="PRO_5046228454" evidence="1">
    <location>
        <begin position="34"/>
        <end position="234"/>
    </location>
</feature>
<evidence type="ECO:0000256" key="1">
    <source>
        <dbReference type="SAM" id="SignalP"/>
    </source>
</evidence>
<evidence type="ECO:0000313" key="4">
    <source>
        <dbReference type="Proteomes" id="UP000681594"/>
    </source>
</evidence>
<dbReference type="EMBL" id="JAGIZB010000006">
    <property type="protein sequence ID" value="MBP0444677.1"/>
    <property type="molecule type" value="Genomic_DNA"/>
</dbReference>
<evidence type="ECO:0000313" key="3">
    <source>
        <dbReference type="EMBL" id="MBP0444677.1"/>
    </source>
</evidence>
<dbReference type="Pfam" id="PF07589">
    <property type="entry name" value="PEP-CTERM"/>
    <property type="match status" value="1"/>
</dbReference>
<proteinExistence type="predicted"/>
<dbReference type="Proteomes" id="UP000681594">
    <property type="component" value="Unassembled WGS sequence"/>
</dbReference>
<sequence>MTLSTGRVLKSGLAFCLAACMALGSGAAMPADAAVIVNWTQVGPTMGPSGGPHPGNLTFSAQMVVRDDVWDRGFNFTLNSGSNTWPDQVSAPDGMEAFGIRFVTDYGSGPRVVWDYDLEDILQIRHPDGGFAAAISIGRGGSGTFASLFGGFYLNNQENDVQVDIGPFVGLGVQGYNLLAHSDGPLGCFESPWCESSGIVTVTRVDTTAVPEPASAALLCMGLLGLAGVRRRFT</sequence>
<organism evidence="3 4">
    <name type="scientific">Pararoseomonas baculiformis</name>
    <dbReference type="NCBI Taxonomy" id="2820812"/>
    <lineage>
        <taxon>Bacteria</taxon>
        <taxon>Pseudomonadati</taxon>
        <taxon>Pseudomonadota</taxon>
        <taxon>Alphaproteobacteria</taxon>
        <taxon>Acetobacterales</taxon>
        <taxon>Acetobacteraceae</taxon>
        <taxon>Pararoseomonas</taxon>
    </lineage>
</organism>
<gene>
    <name evidence="3" type="ORF">J8J14_07765</name>
</gene>
<comment type="caution">
    <text evidence="3">The sequence shown here is derived from an EMBL/GenBank/DDBJ whole genome shotgun (WGS) entry which is preliminary data.</text>
</comment>
<keyword evidence="4" id="KW-1185">Reference proteome</keyword>
<protein>
    <submittedName>
        <fullName evidence="3">PEP-CTERM sorting domain-containing protein</fullName>
    </submittedName>
</protein>
<evidence type="ECO:0000259" key="2">
    <source>
        <dbReference type="Pfam" id="PF07589"/>
    </source>
</evidence>
<accession>A0ABS4ACD9</accession>
<reference evidence="3 4" key="1">
    <citation type="submission" date="2021-03" db="EMBL/GenBank/DDBJ databases">
        <authorList>
            <person name="So Y."/>
        </authorList>
    </citation>
    <scope>NUCLEOTIDE SEQUENCE [LARGE SCALE GENOMIC DNA]</scope>
    <source>
        <strain evidence="3 4">SSH11</strain>
    </source>
</reference>
<feature type="signal peptide" evidence="1">
    <location>
        <begin position="1"/>
        <end position="33"/>
    </location>
</feature>
<keyword evidence="1" id="KW-0732">Signal</keyword>